<organism evidence="3 4">
    <name type="scientific">Coccomyxa viridis</name>
    <dbReference type="NCBI Taxonomy" id="1274662"/>
    <lineage>
        <taxon>Eukaryota</taxon>
        <taxon>Viridiplantae</taxon>
        <taxon>Chlorophyta</taxon>
        <taxon>core chlorophytes</taxon>
        <taxon>Trebouxiophyceae</taxon>
        <taxon>Trebouxiophyceae incertae sedis</taxon>
        <taxon>Coccomyxaceae</taxon>
        <taxon>Coccomyxa</taxon>
    </lineage>
</organism>
<name>A0ABP1G6B0_9CHLO</name>
<evidence type="ECO:0000313" key="3">
    <source>
        <dbReference type="EMBL" id="CAL5227652.1"/>
    </source>
</evidence>
<feature type="signal peptide" evidence="2">
    <location>
        <begin position="1"/>
        <end position="19"/>
    </location>
</feature>
<comment type="caution">
    <text evidence="3">The sequence shown here is derived from an EMBL/GenBank/DDBJ whole genome shotgun (WGS) entry which is preliminary data.</text>
</comment>
<keyword evidence="2" id="KW-0732">Signal</keyword>
<dbReference type="Proteomes" id="UP001497392">
    <property type="component" value="Unassembled WGS sequence"/>
</dbReference>
<feature type="region of interest" description="Disordered" evidence="1">
    <location>
        <begin position="21"/>
        <end position="71"/>
    </location>
</feature>
<dbReference type="EMBL" id="CAXHTA020000017">
    <property type="protein sequence ID" value="CAL5227652.1"/>
    <property type="molecule type" value="Genomic_DNA"/>
</dbReference>
<gene>
    <name evidence="3" type="primary">g10658</name>
    <name evidence="3" type="ORF">VP750_LOCUS9558</name>
</gene>
<feature type="chain" id="PRO_5046100631" evidence="2">
    <location>
        <begin position="20"/>
        <end position="71"/>
    </location>
</feature>
<keyword evidence="4" id="KW-1185">Reference proteome</keyword>
<reference evidence="3 4" key="1">
    <citation type="submission" date="2024-06" db="EMBL/GenBank/DDBJ databases">
        <authorList>
            <person name="Kraege A."/>
            <person name="Thomma B."/>
        </authorList>
    </citation>
    <scope>NUCLEOTIDE SEQUENCE [LARGE SCALE GENOMIC DNA]</scope>
</reference>
<proteinExistence type="predicted"/>
<evidence type="ECO:0000256" key="2">
    <source>
        <dbReference type="SAM" id="SignalP"/>
    </source>
</evidence>
<protein>
    <submittedName>
        <fullName evidence="3">G10658 protein</fullName>
    </submittedName>
</protein>
<evidence type="ECO:0000256" key="1">
    <source>
        <dbReference type="SAM" id="MobiDB-lite"/>
    </source>
</evidence>
<accession>A0ABP1G6B0</accession>
<sequence length="71" mass="7323">MRRVVILVVFITGLSIASASPQEELAQHTAASGSAEQAPNAGKKRRHAADSQDGTHLPGSTGASEADKVEL</sequence>
<evidence type="ECO:0000313" key="4">
    <source>
        <dbReference type="Proteomes" id="UP001497392"/>
    </source>
</evidence>